<dbReference type="InterPro" id="IPR051801">
    <property type="entry name" value="GH28_Enzymes"/>
</dbReference>
<dbReference type="SUPFAM" id="SSF49265">
    <property type="entry name" value="Fibronectin type III"/>
    <property type="match status" value="1"/>
</dbReference>
<evidence type="ECO:0000256" key="2">
    <source>
        <dbReference type="ARBA" id="ARBA00022801"/>
    </source>
</evidence>
<comment type="similarity">
    <text evidence="1 4">Belongs to the glycosyl hydrolase 28 family.</text>
</comment>
<dbReference type="SUPFAM" id="SSF51126">
    <property type="entry name" value="Pectin lyase-like"/>
    <property type="match status" value="1"/>
</dbReference>
<dbReference type="Pfam" id="PF00295">
    <property type="entry name" value="Glyco_hydro_28"/>
    <property type="match status" value="1"/>
</dbReference>
<reference evidence="5" key="1">
    <citation type="submission" date="2020-10" db="EMBL/GenBank/DDBJ databases">
        <authorList>
            <person name="Gilroy R."/>
        </authorList>
    </citation>
    <scope>NUCLEOTIDE SEQUENCE</scope>
    <source>
        <strain evidence="5">14700</strain>
    </source>
</reference>
<keyword evidence="2 4" id="KW-0378">Hydrolase</keyword>
<dbReference type="CDD" id="cd00063">
    <property type="entry name" value="FN3"/>
    <property type="match status" value="1"/>
</dbReference>
<dbReference type="Proteomes" id="UP000810292">
    <property type="component" value="Unassembled WGS sequence"/>
</dbReference>
<organism evidence="5 6">
    <name type="scientific">Candidatus Ornithospirochaeta stercoravium</name>
    <dbReference type="NCBI Taxonomy" id="2840897"/>
    <lineage>
        <taxon>Bacteria</taxon>
        <taxon>Pseudomonadati</taxon>
        <taxon>Spirochaetota</taxon>
        <taxon>Spirochaetia</taxon>
        <taxon>Spirochaetales</taxon>
        <taxon>Spirochaetaceae</taxon>
        <taxon>Spirochaetaceae incertae sedis</taxon>
        <taxon>Candidatus Ornithospirochaeta</taxon>
    </lineage>
</organism>
<dbReference type="InterPro" id="IPR013783">
    <property type="entry name" value="Ig-like_fold"/>
</dbReference>
<proteinExistence type="inferred from homology"/>
<protein>
    <submittedName>
        <fullName evidence="5">Glycoside hydrolase family 28 protein</fullName>
    </submittedName>
</protein>
<dbReference type="AlphaFoldDB" id="A0A9D9NDF7"/>
<name>A0A9D9NDF7_9SPIO</name>
<dbReference type="InterPro" id="IPR003961">
    <property type="entry name" value="FN3_dom"/>
</dbReference>
<dbReference type="InterPro" id="IPR036116">
    <property type="entry name" value="FN3_sf"/>
</dbReference>
<dbReference type="InterPro" id="IPR000743">
    <property type="entry name" value="Glyco_hydro_28"/>
</dbReference>
<evidence type="ECO:0000313" key="6">
    <source>
        <dbReference type="Proteomes" id="UP000810292"/>
    </source>
</evidence>
<comment type="caution">
    <text evidence="5">The sequence shown here is derived from an EMBL/GenBank/DDBJ whole genome shotgun (WGS) entry which is preliminary data.</text>
</comment>
<dbReference type="EMBL" id="JADIMF010000095">
    <property type="protein sequence ID" value="MBO8469338.1"/>
    <property type="molecule type" value="Genomic_DNA"/>
</dbReference>
<evidence type="ECO:0000256" key="3">
    <source>
        <dbReference type="ARBA" id="ARBA00023295"/>
    </source>
</evidence>
<evidence type="ECO:0000313" key="5">
    <source>
        <dbReference type="EMBL" id="MBO8469338.1"/>
    </source>
</evidence>
<dbReference type="InterPro" id="IPR012334">
    <property type="entry name" value="Pectin_lyas_fold"/>
</dbReference>
<dbReference type="Gene3D" id="2.60.40.10">
    <property type="entry name" value="Immunoglobulins"/>
    <property type="match status" value="1"/>
</dbReference>
<dbReference type="PANTHER" id="PTHR31339:SF9">
    <property type="entry name" value="PLASMIN AND FIBRONECTIN-BINDING PROTEIN A"/>
    <property type="match status" value="1"/>
</dbReference>
<evidence type="ECO:0000256" key="4">
    <source>
        <dbReference type="RuleBase" id="RU361169"/>
    </source>
</evidence>
<keyword evidence="3 4" id="KW-0326">Glycosidase</keyword>
<gene>
    <name evidence="5" type="ORF">IAA72_06110</name>
</gene>
<dbReference type="Gene3D" id="2.160.20.10">
    <property type="entry name" value="Single-stranded right-handed beta-helix, Pectin lyase-like"/>
    <property type="match status" value="1"/>
</dbReference>
<evidence type="ECO:0000256" key="1">
    <source>
        <dbReference type="ARBA" id="ARBA00008834"/>
    </source>
</evidence>
<sequence>MKVNTLRTSSTLTFWWDKPDTQISEYIYYLDGMETGRTEKTHFTLSSLESSREYKIRITAEGIDETIVATTDRKRKRINIAEAPYCAVGDGKTLNTEKIQKAFDDADENTEIYIPEGIFLTGALRMHSNSALYIEKDGVLQGTADPSDYNPRIPSRFEGIEMECLSSVINIGHMDHSKAPDTENILIYGEGTIASGGRELAERVIAEETERIRPYLESLGDKIKECEKPETIPGRVRPRLINISNARNVRISGITIKDGACWNIHILYSEDVVTDHCTFRSEKVWNGDGWDPDSSERCTLFASKFYTGDDSVAIKSGKNPEGDVIARPSRAIRVFDCYSESGHGIMIGSEMSGGIEDVYIWDNDIARSSNGFEIKGTRKRGGYVRNIRIRDSAAPCVMIHSVLYNDDGIASPEVPVFSDMKFENLTLTGIRHDNHTGTVSKVHAIDIEGFEDEGHEVKNISFSGISMRKNASLHISRAVDITVSDLQTF</sequence>
<dbReference type="GO" id="GO:0005975">
    <property type="term" value="P:carbohydrate metabolic process"/>
    <property type="evidence" value="ECO:0007669"/>
    <property type="project" value="InterPro"/>
</dbReference>
<dbReference type="GO" id="GO:0004650">
    <property type="term" value="F:polygalacturonase activity"/>
    <property type="evidence" value="ECO:0007669"/>
    <property type="project" value="InterPro"/>
</dbReference>
<dbReference type="PANTHER" id="PTHR31339">
    <property type="entry name" value="PECTIN LYASE-RELATED"/>
    <property type="match status" value="1"/>
</dbReference>
<dbReference type="InterPro" id="IPR011050">
    <property type="entry name" value="Pectin_lyase_fold/virulence"/>
</dbReference>
<accession>A0A9D9NDF7</accession>
<reference evidence="5" key="2">
    <citation type="journal article" date="2021" name="PeerJ">
        <title>Extensive microbial diversity within the chicken gut microbiome revealed by metagenomics and culture.</title>
        <authorList>
            <person name="Gilroy R."/>
            <person name="Ravi A."/>
            <person name="Getino M."/>
            <person name="Pursley I."/>
            <person name="Horton D.L."/>
            <person name="Alikhan N.F."/>
            <person name="Baker D."/>
            <person name="Gharbi K."/>
            <person name="Hall N."/>
            <person name="Watson M."/>
            <person name="Adriaenssens E.M."/>
            <person name="Foster-Nyarko E."/>
            <person name="Jarju S."/>
            <person name="Secka A."/>
            <person name="Antonio M."/>
            <person name="Oren A."/>
            <person name="Chaudhuri R.R."/>
            <person name="La Ragione R."/>
            <person name="Hildebrand F."/>
            <person name="Pallen M.J."/>
        </authorList>
    </citation>
    <scope>NUCLEOTIDE SEQUENCE</scope>
    <source>
        <strain evidence="5">14700</strain>
    </source>
</reference>